<dbReference type="AlphaFoldDB" id="A0A212KCR6"/>
<organism evidence="1">
    <name type="scientific">uncultured Eubacteriales bacterium</name>
    <dbReference type="NCBI Taxonomy" id="172733"/>
    <lineage>
        <taxon>Bacteria</taxon>
        <taxon>Bacillati</taxon>
        <taxon>Bacillota</taxon>
        <taxon>Clostridia</taxon>
        <taxon>Eubacteriales</taxon>
        <taxon>environmental samples</taxon>
    </lineage>
</organism>
<gene>
    <name evidence="1" type="ORF">KL86CLO1_12662</name>
</gene>
<reference evidence="1" key="1">
    <citation type="submission" date="2016-04" db="EMBL/GenBank/DDBJ databases">
        <authorList>
            <person name="Evans L.H."/>
            <person name="Alamgir A."/>
            <person name="Owens N."/>
            <person name="Weber N.D."/>
            <person name="Virtaneva K."/>
            <person name="Barbian K."/>
            <person name="Babar A."/>
            <person name="Rosenke K."/>
        </authorList>
    </citation>
    <scope>NUCLEOTIDE SEQUENCE</scope>
    <source>
        <strain evidence="1">86</strain>
    </source>
</reference>
<protein>
    <submittedName>
        <fullName evidence="1">Uncharacterized protein</fullName>
    </submittedName>
</protein>
<proteinExistence type="predicted"/>
<evidence type="ECO:0000313" key="1">
    <source>
        <dbReference type="EMBL" id="SBW09463.1"/>
    </source>
</evidence>
<accession>A0A212KCR6</accession>
<dbReference type="EMBL" id="FLUN01000001">
    <property type="protein sequence ID" value="SBW09463.1"/>
    <property type="molecule type" value="Genomic_DNA"/>
</dbReference>
<name>A0A212KCR6_9FIRM</name>
<sequence length="90" mass="9384">MPAIKGTPTGAYAPEVAAEFAMRILVSDAPWEYLISAGALGEALAEALGEALALGEELGAAVPPQAARESMREVARSRDISFFISVPPKI</sequence>